<sequence length="167" mass="18495">MFFLIGCSSNETPKDKNTQVPLRIHAAANMNQGTHKKPLAQVIKIYHLRATERFEQTPFDSFLDDAQELRALGSDLVSVREMLLLPEQHYELNEKLENGAAYIGIVAFFREPAERRWRFAYEANASALTGITLGVHACALTSTQGALINTAAGATDTLATVKCQSKR</sequence>
<dbReference type="AlphaFoldDB" id="A0A0J6LEE0"/>
<proteinExistence type="predicted"/>
<accession>A0A0J6IV59</accession>
<accession>A0A0J6LEE0</accession>
<evidence type="ECO:0000313" key="1">
    <source>
        <dbReference type="EMBL" id="KMN12776.1"/>
    </source>
</evidence>
<dbReference type="STRING" id="1608994.TU86_17155"/>
<organism evidence="1 2">
    <name type="scientific">Pseudomonas weihenstephanensis</name>
    <dbReference type="NCBI Taxonomy" id="1608994"/>
    <lineage>
        <taxon>Bacteria</taxon>
        <taxon>Pseudomonadati</taxon>
        <taxon>Pseudomonadota</taxon>
        <taxon>Gammaproteobacteria</taxon>
        <taxon>Pseudomonadales</taxon>
        <taxon>Pseudomonadaceae</taxon>
        <taxon>Pseudomonas</taxon>
    </lineage>
</organism>
<gene>
    <name evidence="1" type="ORF">TU86_17155</name>
</gene>
<dbReference type="PANTHER" id="PTHR37625:SF4">
    <property type="entry name" value="OUTER MEMBRANE LIPOPROTEIN"/>
    <property type="match status" value="1"/>
</dbReference>
<dbReference type="Pfam" id="PF12790">
    <property type="entry name" value="T6SS-SciN"/>
    <property type="match status" value="1"/>
</dbReference>
<dbReference type="PATRIC" id="fig|1608994.3.peg.4118"/>
<dbReference type="InterPro" id="IPR017734">
    <property type="entry name" value="T6SS_SciN"/>
</dbReference>
<dbReference type="NCBIfam" id="TIGR03352">
    <property type="entry name" value="VI_chp_3"/>
    <property type="match status" value="1"/>
</dbReference>
<protein>
    <recommendedName>
        <fullName evidence="3">Type VI secretion protein</fullName>
    </recommendedName>
</protein>
<evidence type="ECO:0000313" key="2">
    <source>
        <dbReference type="Proteomes" id="UP000036325"/>
    </source>
</evidence>
<reference evidence="1 2" key="1">
    <citation type="submission" date="2015-02" db="EMBL/GenBank/DDBJ databases">
        <title>Pseudomonas helleri sp. nov. and Pseudomonas weihenstephanensis sp. nov., isolated from raw cows milk.</title>
        <authorList>
            <person name="von Neubeck M."/>
            <person name="Huptas C."/>
            <person name="Wenning M."/>
            <person name="Scherer S."/>
        </authorList>
    </citation>
    <scope>NUCLEOTIDE SEQUENCE [LARGE SCALE GENOMIC DNA]</scope>
    <source>
        <strain evidence="1 2">DSM 29166</strain>
    </source>
</reference>
<dbReference type="InterPro" id="IPR038706">
    <property type="entry name" value="Type_VI_SciN-like_sf"/>
</dbReference>
<comment type="caution">
    <text evidence="1">The sequence shown here is derived from an EMBL/GenBank/DDBJ whole genome shotgun (WGS) entry which is preliminary data.</text>
</comment>
<evidence type="ECO:0008006" key="3">
    <source>
        <dbReference type="Google" id="ProtNLM"/>
    </source>
</evidence>
<dbReference type="Gene3D" id="2.60.40.4150">
    <property type="entry name" value="Type VI secretion system, lipoprotein SciN"/>
    <property type="match status" value="1"/>
</dbReference>
<name>A0A0J6LEE0_9PSED</name>
<dbReference type="Proteomes" id="UP000036325">
    <property type="component" value="Unassembled WGS sequence"/>
</dbReference>
<dbReference type="PANTHER" id="PTHR37625">
    <property type="entry name" value="OUTER MEMBRANE LIPOPROTEIN-RELATED"/>
    <property type="match status" value="1"/>
</dbReference>
<dbReference type="EMBL" id="JYLF01000007">
    <property type="protein sequence ID" value="KMN12776.1"/>
    <property type="molecule type" value="Genomic_DNA"/>
</dbReference>